<dbReference type="OrthoDB" id="7593573at2"/>
<organism evidence="3 4">
    <name type="scientific">Paenibacillus glucanolyticus</name>
    <dbReference type="NCBI Taxonomy" id="59843"/>
    <lineage>
        <taxon>Bacteria</taxon>
        <taxon>Bacillati</taxon>
        <taxon>Bacillota</taxon>
        <taxon>Bacilli</taxon>
        <taxon>Bacillales</taxon>
        <taxon>Paenibacillaceae</taxon>
        <taxon>Paenibacillus</taxon>
    </lineage>
</organism>
<dbReference type="PROSITE" id="PS50966">
    <property type="entry name" value="ZF_SWIM"/>
    <property type="match status" value="1"/>
</dbReference>
<feature type="domain" description="SWIM-type" evidence="2">
    <location>
        <begin position="63"/>
        <end position="96"/>
    </location>
</feature>
<evidence type="ECO:0000259" key="2">
    <source>
        <dbReference type="PROSITE" id="PS50966"/>
    </source>
</evidence>
<proteinExistence type="predicted"/>
<keyword evidence="1" id="KW-0863">Zinc-finger</keyword>
<keyword evidence="1" id="KW-0862">Zinc</keyword>
<dbReference type="InterPro" id="IPR007527">
    <property type="entry name" value="Znf_SWIM"/>
</dbReference>
<name>A0A163JI08_9BACL</name>
<dbReference type="EMBL" id="LWMH01000001">
    <property type="protein sequence ID" value="KZS46595.1"/>
    <property type="molecule type" value="Genomic_DNA"/>
</dbReference>
<evidence type="ECO:0000313" key="4">
    <source>
        <dbReference type="Proteomes" id="UP000076796"/>
    </source>
</evidence>
<accession>A0A163JI08</accession>
<comment type="caution">
    <text evidence="3">The sequence shown here is derived from an EMBL/GenBank/DDBJ whole genome shotgun (WGS) entry which is preliminary data.</text>
</comment>
<reference evidence="3" key="1">
    <citation type="journal article" date="2016" name="Genome Announc.">
        <title>Draft genomes of two strains of Paenibacillus glucanolyticus with capability to degrade lignocellulose.</title>
        <authorList>
            <person name="Mathews S.L."/>
            <person name="Pawlak J."/>
            <person name="Grunden A.M."/>
        </authorList>
    </citation>
    <scope>NUCLEOTIDE SEQUENCE [LARGE SCALE GENOMIC DNA]</scope>
    <source>
        <strain evidence="3">SLM1</strain>
    </source>
</reference>
<dbReference type="Proteomes" id="UP000076796">
    <property type="component" value="Unassembled WGS sequence"/>
</dbReference>
<keyword evidence="4" id="KW-1185">Reference proteome</keyword>
<protein>
    <recommendedName>
        <fullName evidence="2">SWIM-type domain-containing protein</fullName>
    </recommendedName>
</protein>
<evidence type="ECO:0000313" key="3">
    <source>
        <dbReference type="EMBL" id="KZS46595.1"/>
    </source>
</evidence>
<dbReference type="STRING" id="59843.A3958_11585"/>
<dbReference type="Pfam" id="PF04434">
    <property type="entry name" value="SWIM"/>
    <property type="match status" value="1"/>
</dbReference>
<dbReference type="AlphaFoldDB" id="A0A163JI08"/>
<gene>
    <name evidence="3" type="ORF">AWU65_12045</name>
</gene>
<keyword evidence="1" id="KW-0479">Metal-binding</keyword>
<evidence type="ECO:0000256" key="1">
    <source>
        <dbReference type="PROSITE-ProRule" id="PRU00325"/>
    </source>
</evidence>
<sequence length="549" mass="63010">MMNPNLTLDDIQWQTLIQQTAGYFSDLTLKRGFQYYKQGRVHASELTDSSGIIEAAVDGTETYRTRLHIHSLNDSECSCPVKEGCKHMVAVLLDYAQLQGRSVHALVNAHSTSYAPAASYAQNEARSGHIQGRPAASTSKWRVQADHLPELPISAWHELFELCTASLGANTQNSFYAKNALASLHHIKPPMPADMDPLYELHAHLFILEKLVKQPASAWNASGSYIGYHTQIAADHIQARMEHIFKEGLEGIEPKEAFGQRLTETNAYVRQSMLSEPRNRKFYAQVYMQLWIHWIYPLAKHNASLIQAELEQLQTAEAEFGSTLSRASWFTAQGLMSFYLREDETSWNLLREADKISSLPPAAVLGFFDMLHAAQEWDRLAQWLPEIGPLLGSHRNEHLSSYQYYWDAVIQHLPEKAERMWNSLAAMLPYSKDIYQNALITHGRWREWIDYQLSTGREPLELRVSELVPIEKNAPELLLPFYHQAVERYILHKNRAGYKAAVKLLKRLAKLYKKLKQQERWDLFIVALSVRNSRLRAFQEELRRGKLIS</sequence>
<dbReference type="GO" id="GO:0008270">
    <property type="term" value="F:zinc ion binding"/>
    <property type="evidence" value="ECO:0007669"/>
    <property type="project" value="UniProtKB-KW"/>
</dbReference>